<name>U2RVP3_9ACTN</name>
<dbReference type="AlphaFoldDB" id="U2RVP3"/>
<dbReference type="Gene3D" id="3.40.50.300">
    <property type="entry name" value="P-loop containing nucleotide triphosphate hydrolases"/>
    <property type="match status" value="1"/>
</dbReference>
<keyword evidence="1" id="KW-0547">Nucleotide-binding</keyword>
<evidence type="ECO:0000313" key="3">
    <source>
        <dbReference type="Proteomes" id="UP000017052"/>
    </source>
</evidence>
<protein>
    <submittedName>
        <fullName evidence="2">Ethanolamine utilization protein, EutP</fullName>
    </submittedName>
</protein>
<dbReference type="PIRSF" id="PIRSF036409">
    <property type="entry name" value="EutP_PduV"/>
    <property type="match status" value="1"/>
</dbReference>
<sequence>MRRARLRPRPPDPHMRRLLMVGSVGCGKTTLMQRLHGQEIRYAKTETITAEDEVVDTPGEYLELPFYKHALRLASFDRELVVMLASATAAESRYPPGFATFFTVPVLGVVTQIDRAGPDAVEAAEAHLRLAGATEVLRVSAVTGEGMAELEARLA</sequence>
<dbReference type="Proteomes" id="UP000017052">
    <property type="component" value="Unassembled WGS sequence"/>
</dbReference>
<dbReference type="GO" id="GO:0006576">
    <property type="term" value="P:biogenic amine metabolic process"/>
    <property type="evidence" value="ECO:0007669"/>
    <property type="project" value="InterPro"/>
</dbReference>
<dbReference type="PANTHER" id="PTHR40453:SF1">
    <property type="entry name" value="PROTEIN YOEF"/>
    <property type="match status" value="1"/>
</dbReference>
<dbReference type="Pfam" id="PF10662">
    <property type="entry name" value="PduV-EutP"/>
    <property type="match status" value="1"/>
</dbReference>
<dbReference type="EMBL" id="ACVN02000207">
    <property type="protein sequence ID" value="ERK54722.1"/>
    <property type="molecule type" value="Genomic_DNA"/>
</dbReference>
<comment type="caution">
    <text evidence="2">The sequence shown here is derived from an EMBL/GenBank/DDBJ whole genome shotgun (WGS) entry which is preliminary data.</text>
</comment>
<accession>U2RVP3</accession>
<dbReference type="InterPro" id="IPR027417">
    <property type="entry name" value="P-loop_NTPase"/>
</dbReference>
<gene>
    <name evidence="2" type="ORF">HMPREF0682_1594</name>
</gene>
<reference evidence="2" key="1">
    <citation type="submission" date="2013-08" db="EMBL/GenBank/DDBJ databases">
        <authorList>
            <person name="Durkin A.S."/>
            <person name="Haft D.R."/>
            <person name="McCorrison J."/>
            <person name="Torralba M."/>
            <person name="Gillis M."/>
            <person name="Haft D.H."/>
            <person name="Methe B."/>
            <person name="Sutton G."/>
            <person name="Nelson K.E."/>
        </authorList>
    </citation>
    <scope>NUCLEOTIDE SEQUENCE [LARGE SCALE GENOMIC DNA]</scope>
    <source>
        <strain evidence="2">F0233</strain>
    </source>
</reference>
<keyword evidence="3" id="KW-1185">Reference proteome</keyword>
<dbReference type="SUPFAM" id="SSF52540">
    <property type="entry name" value="P-loop containing nucleoside triphosphate hydrolases"/>
    <property type="match status" value="1"/>
</dbReference>
<proteinExistence type="inferred from homology"/>
<organism evidence="2 3">
    <name type="scientific">Propionibacterium acidifaciens F0233</name>
    <dbReference type="NCBI Taxonomy" id="553198"/>
    <lineage>
        <taxon>Bacteria</taxon>
        <taxon>Bacillati</taxon>
        <taxon>Actinomycetota</taxon>
        <taxon>Actinomycetes</taxon>
        <taxon>Propionibacteriales</taxon>
        <taxon>Propionibacteriaceae</taxon>
        <taxon>Propionibacterium</taxon>
    </lineage>
</organism>
<dbReference type="PANTHER" id="PTHR40453">
    <property type="entry name" value="PROTEIN YOEF"/>
    <property type="match status" value="1"/>
</dbReference>
<evidence type="ECO:0000256" key="1">
    <source>
        <dbReference type="PIRNR" id="PIRNR036409"/>
    </source>
</evidence>
<dbReference type="GO" id="GO:0005524">
    <property type="term" value="F:ATP binding"/>
    <property type="evidence" value="ECO:0007669"/>
    <property type="project" value="UniProtKB-UniRule"/>
</dbReference>
<dbReference type="CDD" id="cd00882">
    <property type="entry name" value="Ras_like_GTPase"/>
    <property type="match status" value="1"/>
</dbReference>
<dbReference type="InterPro" id="IPR012381">
    <property type="entry name" value="EutP_PduV"/>
</dbReference>
<evidence type="ECO:0000313" key="2">
    <source>
        <dbReference type="EMBL" id="ERK54722.1"/>
    </source>
</evidence>
<comment type="similarity">
    <text evidence="1">Belongs to the EutP/PduV family.</text>
</comment>